<evidence type="ECO:0000256" key="1">
    <source>
        <dbReference type="SAM" id="MobiDB-lite"/>
    </source>
</evidence>
<dbReference type="SUPFAM" id="SSF81606">
    <property type="entry name" value="PP2C-like"/>
    <property type="match status" value="1"/>
</dbReference>
<feature type="region of interest" description="Disordered" evidence="1">
    <location>
        <begin position="1"/>
        <end position="62"/>
    </location>
</feature>
<dbReference type="Gene3D" id="3.60.40.10">
    <property type="entry name" value="PPM-type phosphatase domain"/>
    <property type="match status" value="1"/>
</dbReference>
<dbReference type="AlphaFoldDB" id="A0A382G027"/>
<protein>
    <recommendedName>
        <fullName evidence="2">PPM-type phosphatase domain-containing protein</fullName>
    </recommendedName>
</protein>
<feature type="domain" description="PPM-type phosphatase" evidence="2">
    <location>
        <begin position="104"/>
        <end position="323"/>
    </location>
</feature>
<name>A0A382G027_9ZZZZ</name>
<dbReference type="Pfam" id="PF13672">
    <property type="entry name" value="PP2C_2"/>
    <property type="match status" value="1"/>
</dbReference>
<gene>
    <name evidence="3" type="ORF">METZ01_LOCUS220999</name>
</gene>
<accession>A0A382G027</accession>
<proteinExistence type="predicted"/>
<feature type="non-terminal residue" evidence="3">
    <location>
        <position position="344"/>
    </location>
</feature>
<organism evidence="3">
    <name type="scientific">marine metagenome</name>
    <dbReference type="NCBI Taxonomy" id="408172"/>
    <lineage>
        <taxon>unclassified sequences</taxon>
        <taxon>metagenomes</taxon>
        <taxon>ecological metagenomes</taxon>
    </lineage>
</organism>
<sequence length="344" mass="36534">MPIKPKRKGWFGGWRPGPSEDLEGGESSPDTGGEPLEAGSSGALPASEGGGPPVLSSTGEPSTFASKPWWKSDWWLLDPEGQSGDVSCDVGTVGDLAVAAASIRGNSHRVDATRCEDSFALSTGKTDDDAPFLVVAVGDGVGSADYSSYGSKRATYLLATKLASRLTARGQLDFEIFATETEQLLEEVKVAIRGWRTDDYLAPRLPATDVSTSSLETTLTFAVVPATAEDRGIRDVFIGFVGDSPLFKLSDGAWRRIPDVADEDLLDPTTAGLHSGKVAVLKCKLSDDEVLVLATDGIGNFVTRGDQMLEVGDHMAELLKTPVTAHAFVTELMFDFVSADDDRT</sequence>
<dbReference type="InterPro" id="IPR001932">
    <property type="entry name" value="PPM-type_phosphatase-like_dom"/>
</dbReference>
<dbReference type="InterPro" id="IPR036457">
    <property type="entry name" value="PPM-type-like_dom_sf"/>
</dbReference>
<evidence type="ECO:0000313" key="3">
    <source>
        <dbReference type="EMBL" id="SVB68145.1"/>
    </source>
</evidence>
<reference evidence="3" key="1">
    <citation type="submission" date="2018-05" db="EMBL/GenBank/DDBJ databases">
        <authorList>
            <person name="Lanie J.A."/>
            <person name="Ng W.-L."/>
            <person name="Kazmierczak K.M."/>
            <person name="Andrzejewski T.M."/>
            <person name="Davidsen T.M."/>
            <person name="Wayne K.J."/>
            <person name="Tettelin H."/>
            <person name="Glass J.I."/>
            <person name="Rusch D."/>
            <person name="Podicherti R."/>
            <person name="Tsui H.-C.T."/>
            <person name="Winkler M.E."/>
        </authorList>
    </citation>
    <scope>NUCLEOTIDE SEQUENCE</scope>
</reference>
<dbReference type="EMBL" id="UINC01052617">
    <property type="protein sequence ID" value="SVB68145.1"/>
    <property type="molecule type" value="Genomic_DNA"/>
</dbReference>
<evidence type="ECO:0000259" key="2">
    <source>
        <dbReference type="Pfam" id="PF13672"/>
    </source>
</evidence>